<evidence type="ECO:0000313" key="4">
    <source>
        <dbReference type="EMBL" id="TXI56849.1"/>
    </source>
</evidence>
<reference evidence="4 7" key="4">
    <citation type="submission" date="2018-09" db="EMBL/GenBank/DDBJ databases">
        <title>Metagenome Assembled Genomes from an Advanced Water Purification Facility.</title>
        <authorList>
            <person name="Stamps B.W."/>
            <person name="Spear J.R."/>
        </authorList>
    </citation>
    <scope>NUCLEOTIDE SEQUENCE [LARGE SCALE GENOMIC DNA]</scope>
    <source>
        <strain evidence="4">Bin_29_2</strain>
    </source>
</reference>
<dbReference type="STRING" id="342002.BST15_14715"/>
<keyword evidence="6" id="KW-1185">Reference proteome</keyword>
<reference evidence="3 6" key="3">
    <citation type="submission" date="2016-12" db="EMBL/GenBank/DDBJ databases">
        <title>The new phylogeny of genus Mycobacterium.</title>
        <authorList>
            <person name="Tortoli E."/>
            <person name="Trovato A."/>
            <person name="Cirillo D.M."/>
        </authorList>
    </citation>
    <scope>NUCLEOTIDE SEQUENCE [LARGE SCALE GENOMIC DNA]</scope>
    <source>
        <strain evidence="3 6">DSM 44942</strain>
    </source>
</reference>
<dbReference type="Proteomes" id="UP000192327">
    <property type="component" value="Unassembled WGS sequence"/>
</dbReference>
<comment type="caution">
    <text evidence="2">The sequence shown here is derived from an EMBL/GenBank/DDBJ whole genome shotgun (WGS) entry which is preliminary data.</text>
</comment>
<organism evidence="2 5">
    <name type="scientific">Mycolicibacter arupensis</name>
    <dbReference type="NCBI Taxonomy" id="342002"/>
    <lineage>
        <taxon>Bacteria</taxon>
        <taxon>Bacillati</taxon>
        <taxon>Actinomycetota</taxon>
        <taxon>Actinomycetes</taxon>
        <taxon>Mycobacteriales</taxon>
        <taxon>Mycobacteriaceae</taxon>
        <taxon>Mycolicibacter</taxon>
    </lineage>
</organism>
<dbReference type="AlphaFoldDB" id="A0A0F5MWP0"/>
<reference evidence="5" key="1">
    <citation type="submission" date="2015-04" db="EMBL/GenBank/DDBJ databases">
        <title>Genome sequence of Mycobacterium arupense GUC1.</title>
        <authorList>
            <person name="Greninger A.L."/>
            <person name="Cunningham G."/>
            <person name="Chiu C.Y."/>
            <person name="Miller S."/>
        </authorList>
    </citation>
    <scope>NUCLEOTIDE SEQUENCE [LARGE SCALE GENOMIC DNA]</scope>
    <source>
        <strain evidence="5">GUC1</strain>
    </source>
</reference>
<accession>A0A0F5MWP0</accession>
<dbReference type="EMBL" id="SSGD01000046">
    <property type="protein sequence ID" value="TXI56849.1"/>
    <property type="molecule type" value="Genomic_DNA"/>
</dbReference>
<protein>
    <submittedName>
        <fullName evidence="2">Uncharacterized protein</fullName>
    </submittedName>
</protein>
<dbReference type="EMBL" id="LASW01000047">
    <property type="protein sequence ID" value="KKB99024.1"/>
    <property type="molecule type" value="Genomic_DNA"/>
</dbReference>
<evidence type="ECO:0000313" key="6">
    <source>
        <dbReference type="Proteomes" id="UP000192327"/>
    </source>
</evidence>
<dbReference type="PATRIC" id="fig|342002.3.peg.3410"/>
<dbReference type="EMBL" id="MVHH01000033">
    <property type="protein sequence ID" value="OQZ95211.1"/>
    <property type="molecule type" value="Genomic_DNA"/>
</dbReference>
<feature type="region of interest" description="Disordered" evidence="1">
    <location>
        <begin position="1"/>
        <end position="38"/>
    </location>
</feature>
<reference evidence="2" key="2">
    <citation type="submission" date="2015-04" db="EMBL/GenBank/DDBJ databases">
        <title>Genome sequence of Mycobacterium arupense strain GUC1.</title>
        <authorList>
            <person name="Greninger A.L."/>
            <person name="Cunningham G."/>
            <person name="Chiu C.Y."/>
            <person name="Miller S."/>
        </authorList>
    </citation>
    <scope>NUCLEOTIDE SEQUENCE</scope>
    <source>
        <strain evidence="2">GUC1</strain>
    </source>
</reference>
<dbReference type="OrthoDB" id="4763218at2"/>
<evidence type="ECO:0000313" key="5">
    <source>
        <dbReference type="Proteomes" id="UP000034416"/>
    </source>
</evidence>
<evidence type="ECO:0000256" key="1">
    <source>
        <dbReference type="SAM" id="MobiDB-lite"/>
    </source>
</evidence>
<dbReference type="Proteomes" id="UP000321797">
    <property type="component" value="Unassembled WGS sequence"/>
</dbReference>
<dbReference type="Proteomes" id="UP000034416">
    <property type="component" value="Unassembled WGS sequence"/>
</dbReference>
<evidence type="ECO:0000313" key="7">
    <source>
        <dbReference type="Proteomes" id="UP000321797"/>
    </source>
</evidence>
<gene>
    <name evidence="3" type="ORF">BST15_14715</name>
    <name evidence="4" type="ORF">E6Q54_09785</name>
    <name evidence="2" type="ORF">WR43_11730</name>
</gene>
<evidence type="ECO:0000313" key="3">
    <source>
        <dbReference type="EMBL" id="OQZ95211.1"/>
    </source>
</evidence>
<dbReference type="RefSeq" id="WP_046189765.1">
    <property type="nucleotide sequence ID" value="NZ_JACKUJ010000044.1"/>
</dbReference>
<sequence length="59" mass="6343">MTSRDVEASDADLAEQATPVVQADDETPGAEITPVDNADIADVIEQHQGLPSDEDDYDR</sequence>
<evidence type="ECO:0000313" key="2">
    <source>
        <dbReference type="EMBL" id="KKB99024.1"/>
    </source>
</evidence>
<proteinExistence type="predicted"/>
<name>A0A0F5MWP0_9MYCO</name>